<accession>A0A7S1QAG8</accession>
<gene>
    <name evidence="1" type="ORF">NDES1114_LOCUS19710</name>
</gene>
<evidence type="ECO:0000313" key="1">
    <source>
        <dbReference type="EMBL" id="CAD9125650.1"/>
    </source>
</evidence>
<dbReference type="AlphaFoldDB" id="A0A7S1QAG8"/>
<dbReference type="EMBL" id="HBGF01029679">
    <property type="protein sequence ID" value="CAD9125650.1"/>
    <property type="molecule type" value="Transcribed_RNA"/>
</dbReference>
<protein>
    <submittedName>
        <fullName evidence="1">Uncharacterized protein</fullName>
    </submittedName>
</protein>
<proteinExistence type="predicted"/>
<sequence>MGLTVLITSEEECWPAATVLGDQCERDLGEVSVEANIRRLQVGKEPAAHREAIYTTLQKLYHVKHDTLFIVCLMHGPAADEYRRVHDFCASTKPMIQNVQVVTSLAEHADAGLLMRNLARKITNVASRH</sequence>
<organism evidence="1">
    <name type="scientific">Neobodo designis</name>
    <name type="common">Flagellated protozoan</name>
    <name type="synonym">Bodo designis</name>
    <dbReference type="NCBI Taxonomy" id="312471"/>
    <lineage>
        <taxon>Eukaryota</taxon>
        <taxon>Discoba</taxon>
        <taxon>Euglenozoa</taxon>
        <taxon>Kinetoplastea</taxon>
        <taxon>Metakinetoplastina</taxon>
        <taxon>Neobodonida</taxon>
        <taxon>Neobodo</taxon>
    </lineage>
</organism>
<name>A0A7S1QAG8_NEODS</name>
<reference evidence="1" key="1">
    <citation type="submission" date="2021-01" db="EMBL/GenBank/DDBJ databases">
        <authorList>
            <person name="Corre E."/>
            <person name="Pelletier E."/>
            <person name="Niang G."/>
            <person name="Scheremetjew M."/>
            <person name="Finn R."/>
            <person name="Kale V."/>
            <person name="Holt S."/>
            <person name="Cochrane G."/>
            <person name="Meng A."/>
            <person name="Brown T."/>
            <person name="Cohen L."/>
        </authorList>
    </citation>
    <scope>NUCLEOTIDE SEQUENCE</scope>
    <source>
        <strain evidence="1">CCAP 1951/1</strain>
    </source>
</reference>